<gene>
    <name evidence="2" type="ORF">HXX08_01890</name>
    <name evidence="3" type="ORF">OZ401_002298</name>
</gene>
<dbReference type="Proteomes" id="UP001431572">
    <property type="component" value="Chromosome 1"/>
</dbReference>
<reference evidence="2 4" key="1">
    <citation type="submission" date="2020-06" db="EMBL/GenBank/DDBJ databases">
        <title>Anoxygenic phototrophic Chloroflexota member uses a Type I reaction center.</title>
        <authorList>
            <person name="Tsuji J.M."/>
            <person name="Shaw N.A."/>
            <person name="Nagashima S."/>
            <person name="Venkiteswaran J."/>
            <person name="Schiff S.L."/>
            <person name="Hanada S."/>
            <person name="Tank M."/>
            <person name="Neufeld J.D."/>
        </authorList>
    </citation>
    <scope>NUCLEOTIDE SEQUENCE [LARGE SCALE GENOMIC DNA]</scope>
    <source>
        <strain evidence="2">L227-S17</strain>
    </source>
</reference>
<dbReference type="SUPFAM" id="SSF56112">
    <property type="entry name" value="Protein kinase-like (PK-like)"/>
    <property type="match status" value="1"/>
</dbReference>
<evidence type="ECO:0000313" key="5">
    <source>
        <dbReference type="Proteomes" id="UP001431572"/>
    </source>
</evidence>
<name>A0A8T7M1J2_9CHLR</name>
<evidence type="ECO:0000313" key="2">
    <source>
        <dbReference type="EMBL" id="NWJ44606.1"/>
    </source>
</evidence>
<accession>A0A8T7M1J2</accession>
<dbReference type="InterPro" id="IPR051678">
    <property type="entry name" value="AGP_Transferase"/>
</dbReference>
<evidence type="ECO:0000313" key="4">
    <source>
        <dbReference type="Proteomes" id="UP000521676"/>
    </source>
</evidence>
<evidence type="ECO:0000313" key="3">
    <source>
        <dbReference type="EMBL" id="WJW66495.1"/>
    </source>
</evidence>
<evidence type="ECO:0000259" key="1">
    <source>
        <dbReference type="Pfam" id="PF01636"/>
    </source>
</evidence>
<dbReference type="RefSeq" id="WP_341468382.1">
    <property type="nucleotide sequence ID" value="NZ_CP128399.1"/>
</dbReference>
<feature type="domain" description="Aminoglycoside phosphotransferase" evidence="1">
    <location>
        <begin position="28"/>
        <end position="240"/>
    </location>
</feature>
<dbReference type="Pfam" id="PF01636">
    <property type="entry name" value="APH"/>
    <property type="match status" value="1"/>
</dbReference>
<sequence>MSDYRLRKYRAAIKEHFPDFEVKRVAYLAEGWDSVACQVNGQYIFRFPKRPEVELELSKEIALLPELAPHLPLPIPHFEFVAKSGGRFFPFVFAGYRKLVGIPLEDCPIGTEKEEWWKQSLGHFLSALHRFPVERARELGVRDMALVSQPTKPYNWRDNVLAYYHLVQNQVLGLLSQSEREKLMGLFESYLQYEPGFSFEPKLIHADINPEHILLDLKKKTVSGIIDFGDCCIGDPALDIPEGVELYYGGTLGEGWQKRREFYRHLSPLDSIIFGIEHDSPALIELGINLLRDILIEENQ</sequence>
<dbReference type="Proteomes" id="UP000521676">
    <property type="component" value="Unassembled WGS sequence"/>
</dbReference>
<dbReference type="AlphaFoldDB" id="A0A8T7M1J2"/>
<dbReference type="EMBL" id="JACATZ010000001">
    <property type="protein sequence ID" value="NWJ44606.1"/>
    <property type="molecule type" value="Genomic_DNA"/>
</dbReference>
<reference evidence="3" key="2">
    <citation type="journal article" date="2024" name="Nature">
        <title>Anoxygenic phototroph of the Chloroflexota uses a type I reaction centre.</title>
        <authorList>
            <person name="Tsuji J.M."/>
            <person name="Shaw N.A."/>
            <person name="Nagashima S."/>
            <person name="Venkiteswaran J.J."/>
            <person name="Schiff S.L."/>
            <person name="Watanabe T."/>
            <person name="Fukui M."/>
            <person name="Hanada S."/>
            <person name="Tank M."/>
            <person name="Neufeld J.D."/>
        </authorList>
    </citation>
    <scope>NUCLEOTIDE SEQUENCE</scope>
    <source>
        <strain evidence="3">L227-S17</strain>
    </source>
</reference>
<keyword evidence="5" id="KW-1185">Reference proteome</keyword>
<proteinExistence type="predicted"/>
<dbReference type="EMBL" id="CP128399">
    <property type="protein sequence ID" value="WJW66495.1"/>
    <property type="molecule type" value="Genomic_DNA"/>
</dbReference>
<dbReference type="Gene3D" id="3.30.200.20">
    <property type="entry name" value="Phosphorylase Kinase, domain 1"/>
    <property type="match status" value="1"/>
</dbReference>
<protein>
    <submittedName>
        <fullName evidence="2">Phosphotransferase</fullName>
    </submittedName>
</protein>
<dbReference type="InterPro" id="IPR011009">
    <property type="entry name" value="Kinase-like_dom_sf"/>
</dbReference>
<dbReference type="PANTHER" id="PTHR21310">
    <property type="entry name" value="AMINOGLYCOSIDE PHOSPHOTRANSFERASE-RELATED-RELATED"/>
    <property type="match status" value="1"/>
</dbReference>
<dbReference type="InterPro" id="IPR002575">
    <property type="entry name" value="Aminoglycoside_PTrfase"/>
</dbReference>
<organism evidence="2 4">
    <name type="scientific">Candidatus Chlorohelix allophototropha</name>
    <dbReference type="NCBI Taxonomy" id="3003348"/>
    <lineage>
        <taxon>Bacteria</taxon>
        <taxon>Bacillati</taxon>
        <taxon>Chloroflexota</taxon>
        <taxon>Chloroflexia</taxon>
        <taxon>Candidatus Chloroheliales</taxon>
        <taxon>Candidatus Chloroheliaceae</taxon>
        <taxon>Candidatus Chlorohelix</taxon>
    </lineage>
</organism>
<dbReference type="PANTHER" id="PTHR21310:SF15">
    <property type="entry name" value="AMINOGLYCOSIDE PHOSPHOTRANSFERASE DOMAIN-CONTAINING PROTEIN"/>
    <property type="match status" value="1"/>
</dbReference>
<dbReference type="Gene3D" id="3.90.1200.10">
    <property type="match status" value="1"/>
</dbReference>